<dbReference type="PANTHER" id="PTHR47326">
    <property type="entry name" value="TRANSPOSABLE ELEMENT TC3 TRANSPOSASE-LIKE PROTEIN"/>
    <property type="match status" value="1"/>
</dbReference>
<keyword evidence="2" id="KW-1185">Reference proteome</keyword>
<name>A0ABQ8SWS8_PERAM</name>
<dbReference type="Proteomes" id="UP001148838">
    <property type="component" value="Unassembled WGS sequence"/>
</dbReference>
<gene>
    <name evidence="1" type="ORF">ANN_14619</name>
</gene>
<dbReference type="PANTHER" id="PTHR47326:SF1">
    <property type="entry name" value="HTH PSQ-TYPE DOMAIN-CONTAINING PROTEIN"/>
    <property type="match status" value="1"/>
</dbReference>
<proteinExistence type="predicted"/>
<protein>
    <submittedName>
        <fullName evidence="1">Uncharacterized protein</fullName>
    </submittedName>
</protein>
<organism evidence="1 2">
    <name type="scientific">Periplaneta americana</name>
    <name type="common">American cockroach</name>
    <name type="synonym">Blatta americana</name>
    <dbReference type="NCBI Taxonomy" id="6978"/>
    <lineage>
        <taxon>Eukaryota</taxon>
        <taxon>Metazoa</taxon>
        <taxon>Ecdysozoa</taxon>
        <taxon>Arthropoda</taxon>
        <taxon>Hexapoda</taxon>
        <taxon>Insecta</taxon>
        <taxon>Pterygota</taxon>
        <taxon>Neoptera</taxon>
        <taxon>Polyneoptera</taxon>
        <taxon>Dictyoptera</taxon>
        <taxon>Blattodea</taxon>
        <taxon>Blattoidea</taxon>
        <taxon>Blattidae</taxon>
        <taxon>Blattinae</taxon>
        <taxon>Periplaneta</taxon>
    </lineage>
</organism>
<dbReference type="InterPro" id="IPR036397">
    <property type="entry name" value="RNaseH_sf"/>
</dbReference>
<accession>A0ABQ8SWS8</accession>
<evidence type="ECO:0000313" key="1">
    <source>
        <dbReference type="EMBL" id="KAJ4438672.1"/>
    </source>
</evidence>
<sequence>MYQERWVSEALTFFHFVNIIFPNRWIGHAGPAVWPPRSLELNCLDFFLWGRMVNENTQFQQDGAKSHTARISTDAVNAFFPSRVISRNGDIAWPPRSPDLTVCDCFLWRYLKTKVFGGNPPRTIAALKQPIREEVAEILVNMLGRVMQQFVDRLEECVRFNGGHLADRLRVFENKVLRKIFGAKRDEVTGEWRKLHNTELHSLYSSPDIIRNTKSRRLRWARHVARMGESRNSYRVLVGRPEGKRPLGRPRRRWEDNTKMDLREVGYDDREWINLAQNRDQWRAYVRVAMNLRIP</sequence>
<comment type="caution">
    <text evidence="1">The sequence shown here is derived from an EMBL/GenBank/DDBJ whole genome shotgun (WGS) entry which is preliminary data.</text>
</comment>
<evidence type="ECO:0000313" key="2">
    <source>
        <dbReference type="Proteomes" id="UP001148838"/>
    </source>
</evidence>
<dbReference type="EMBL" id="JAJSOF020000019">
    <property type="protein sequence ID" value="KAJ4438672.1"/>
    <property type="molecule type" value="Genomic_DNA"/>
</dbReference>
<dbReference type="Gene3D" id="3.30.420.10">
    <property type="entry name" value="Ribonuclease H-like superfamily/Ribonuclease H"/>
    <property type="match status" value="1"/>
</dbReference>
<reference evidence="1 2" key="1">
    <citation type="journal article" date="2022" name="Allergy">
        <title>Genome assembly and annotation of Periplaneta americana reveal a comprehensive cockroach allergen profile.</title>
        <authorList>
            <person name="Wang L."/>
            <person name="Xiong Q."/>
            <person name="Saelim N."/>
            <person name="Wang L."/>
            <person name="Nong W."/>
            <person name="Wan A.T."/>
            <person name="Shi M."/>
            <person name="Liu X."/>
            <person name="Cao Q."/>
            <person name="Hui J.H.L."/>
            <person name="Sookrung N."/>
            <person name="Leung T.F."/>
            <person name="Tungtrongchitr A."/>
            <person name="Tsui S.K.W."/>
        </authorList>
    </citation>
    <scope>NUCLEOTIDE SEQUENCE [LARGE SCALE GENOMIC DNA]</scope>
    <source>
        <strain evidence="1">PWHHKU_190912</strain>
    </source>
</reference>